<proteinExistence type="predicted"/>
<accession>A0ABR1A5K5</accession>
<name>A0ABR1A5K5_HUSHU</name>
<feature type="compositionally biased region" description="Basic and acidic residues" evidence="1">
    <location>
        <begin position="196"/>
        <end position="207"/>
    </location>
</feature>
<protein>
    <submittedName>
        <fullName evidence="2">Uncharacterized protein</fullName>
    </submittedName>
</protein>
<dbReference type="Pfam" id="PF15479">
    <property type="entry name" value="DUF4639"/>
    <property type="match status" value="1"/>
</dbReference>
<evidence type="ECO:0000256" key="1">
    <source>
        <dbReference type="SAM" id="MobiDB-lite"/>
    </source>
</evidence>
<evidence type="ECO:0000313" key="3">
    <source>
        <dbReference type="Proteomes" id="UP001369086"/>
    </source>
</evidence>
<dbReference type="PANTHER" id="PTHR34438">
    <property type="entry name" value="SI:DKEY-97L20.6"/>
    <property type="match status" value="1"/>
</dbReference>
<keyword evidence="3" id="KW-1185">Reference proteome</keyword>
<reference evidence="2 3" key="1">
    <citation type="submission" date="2021-05" db="EMBL/GenBank/DDBJ databases">
        <authorList>
            <person name="Zahm M."/>
            <person name="Klopp C."/>
            <person name="Cabau C."/>
            <person name="Kuhl H."/>
            <person name="Suciu R."/>
            <person name="Ciorpac M."/>
            <person name="Holostenco D."/>
            <person name="Gessner J."/>
            <person name="Wuertz S."/>
            <person name="Hohne C."/>
            <person name="Stock M."/>
            <person name="Gislard M."/>
            <person name="Lluch J."/>
            <person name="Milhes M."/>
            <person name="Lampietro C."/>
            <person name="Lopez Roques C."/>
            <person name="Donnadieu C."/>
            <person name="Du K."/>
            <person name="Schartl M."/>
            <person name="Guiguen Y."/>
        </authorList>
    </citation>
    <scope>NUCLEOTIDE SEQUENCE [LARGE SCALE GENOMIC DNA]</scope>
    <source>
        <strain evidence="2">Hh-F2</strain>
        <tissue evidence="2">Blood</tissue>
    </source>
</reference>
<sequence>MSRAAMSKSRAEKSRTTSVSVSQAVGQTAPPDVVQGRLTEADWVSMVAQEEGEEAVAEVFDVLMARVMEECYRAYLKKQLIPFTVMQARDAMVQIVEWRFLARDKGEESVQCDPTWQEDEEPSPCGTDSWAQGSVPVVHTGLTPRGTGKQKLAEPPTKENTQPTAHQPETDTQQEQSKSRQKEIKDLDLTPNKQTSEIKREKKEPPVPKKTNLPRNPTPPPKEQKAKRQYKPHRGALPSAGLRNFTKPLEDSERDLLIQQLSQSLPSEQDSPKLIPAAFHNLLKIQGSRPAQNNNITYDESGNVTAVRRLEPARLPRHLVRPRVELVDPEVEAEQVRLAAIKAGLGALRRTVRGKDKSEAQRTREAGVRPDRTVTKSTRKQIPLCGLAESQASKSLYKEERQVPRAPLSTMASLLLESMELSPGVVLREPNGARRGSWKGSTQEGRDYQGNVLRPILPNVPRPLISVDQLLEGHSLQVIHAVPRHSLQTPLVGR</sequence>
<feature type="region of interest" description="Disordered" evidence="1">
    <location>
        <begin position="1"/>
        <end position="32"/>
    </location>
</feature>
<comment type="caution">
    <text evidence="2">The sequence shown here is derived from an EMBL/GenBank/DDBJ whole genome shotgun (WGS) entry which is preliminary data.</text>
</comment>
<dbReference type="EMBL" id="JAHFZB010000002">
    <property type="protein sequence ID" value="KAK6492354.1"/>
    <property type="molecule type" value="Genomic_DNA"/>
</dbReference>
<feature type="compositionally biased region" description="Basic and acidic residues" evidence="1">
    <location>
        <begin position="353"/>
        <end position="374"/>
    </location>
</feature>
<dbReference type="InterPro" id="IPR028042">
    <property type="entry name" value="DUF4639"/>
</dbReference>
<feature type="compositionally biased region" description="Polar residues" evidence="1">
    <location>
        <begin position="16"/>
        <end position="26"/>
    </location>
</feature>
<dbReference type="PANTHER" id="PTHR34438:SF1">
    <property type="entry name" value="CHROMOSOME 2 OPEN READING FRAME 81"/>
    <property type="match status" value="1"/>
</dbReference>
<feature type="region of interest" description="Disordered" evidence="1">
    <location>
        <begin position="107"/>
        <end position="244"/>
    </location>
</feature>
<feature type="compositionally biased region" description="Basic residues" evidence="1">
    <location>
        <begin position="225"/>
        <end position="234"/>
    </location>
</feature>
<organism evidence="2 3">
    <name type="scientific">Huso huso</name>
    <name type="common">Beluga</name>
    <name type="synonym">Acipenser huso</name>
    <dbReference type="NCBI Taxonomy" id="61971"/>
    <lineage>
        <taxon>Eukaryota</taxon>
        <taxon>Metazoa</taxon>
        <taxon>Chordata</taxon>
        <taxon>Craniata</taxon>
        <taxon>Vertebrata</taxon>
        <taxon>Euteleostomi</taxon>
        <taxon>Actinopterygii</taxon>
        <taxon>Chondrostei</taxon>
        <taxon>Acipenseriformes</taxon>
        <taxon>Acipenseridae</taxon>
        <taxon>Huso</taxon>
    </lineage>
</organism>
<evidence type="ECO:0000313" key="2">
    <source>
        <dbReference type="EMBL" id="KAK6492354.1"/>
    </source>
</evidence>
<feature type="compositionally biased region" description="Basic and acidic residues" evidence="1">
    <location>
        <begin position="177"/>
        <end position="188"/>
    </location>
</feature>
<feature type="region of interest" description="Disordered" evidence="1">
    <location>
        <begin position="352"/>
        <end position="379"/>
    </location>
</feature>
<dbReference type="Proteomes" id="UP001369086">
    <property type="component" value="Unassembled WGS sequence"/>
</dbReference>
<gene>
    <name evidence="2" type="ORF">HHUSO_G1687</name>
</gene>
<feature type="compositionally biased region" description="Polar residues" evidence="1">
    <location>
        <begin position="158"/>
        <end position="176"/>
    </location>
</feature>